<feature type="region of interest" description="Disordered" evidence="1">
    <location>
        <begin position="174"/>
        <end position="205"/>
    </location>
</feature>
<keyword evidence="5" id="KW-1185">Reference proteome</keyword>
<feature type="transmembrane region" description="Helical" evidence="2">
    <location>
        <begin position="126"/>
        <end position="154"/>
    </location>
</feature>
<keyword evidence="2" id="KW-0472">Membrane</keyword>
<evidence type="ECO:0000256" key="2">
    <source>
        <dbReference type="SAM" id="Phobius"/>
    </source>
</evidence>
<dbReference type="AlphaFoldDB" id="A0A7I8LL91"/>
<name>A0A7I8LL91_SPIIN</name>
<dbReference type="PANTHER" id="PTHR35107">
    <property type="entry name" value="EXPRESSED PROTEIN"/>
    <property type="match status" value="1"/>
</dbReference>
<dbReference type="PANTHER" id="PTHR35107:SF2">
    <property type="entry name" value="EXPRESSED PROTEIN"/>
    <property type="match status" value="1"/>
</dbReference>
<feature type="transmembrane region" description="Helical" evidence="2">
    <location>
        <begin position="6"/>
        <end position="25"/>
    </location>
</feature>
<dbReference type="OrthoDB" id="1933542at2759"/>
<dbReference type="EMBL" id="LR746281">
    <property type="protein sequence ID" value="CAA7410642.1"/>
    <property type="molecule type" value="Genomic_DNA"/>
</dbReference>
<accession>A0A7I8LL91</accession>
<organism evidence="4 5">
    <name type="scientific">Spirodela intermedia</name>
    <name type="common">Intermediate duckweed</name>
    <dbReference type="NCBI Taxonomy" id="51605"/>
    <lineage>
        <taxon>Eukaryota</taxon>
        <taxon>Viridiplantae</taxon>
        <taxon>Streptophyta</taxon>
        <taxon>Embryophyta</taxon>
        <taxon>Tracheophyta</taxon>
        <taxon>Spermatophyta</taxon>
        <taxon>Magnoliopsida</taxon>
        <taxon>Liliopsida</taxon>
        <taxon>Araceae</taxon>
        <taxon>Lemnoideae</taxon>
        <taxon>Spirodela</taxon>
    </lineage>
</organism>
<reference evidence="4" key="1">
    <citation type="submission" date="2020-02" db="EMBL/GenBank/DDBJ databases">
        <authorList>
            <person name="Scholz U."/>
            <person name="Mascher M."/>
            <person name="Fiebig A."/>
        </authorList>
    </citation>
    <scope>NUCLEOTIDE SEQUENCE</scope>
</reference>
<gene>
    <name evidence="3" type="ORF">SI7747_18019829</name>
    <name evidence="4" type="ORF">SI8410_18021320</name>
</gene>
<evidence type="ECO:0000313" key="5">
    <source>
        <dbReference type="Proteomes" id="UP000663760"/>
    </source>
</evidence>
<keyword evidence="2" id="KW-1133">Transmembrane helix</keyword>
<dbReference type="Proteomes" id="UP000663760">
    <property type="component" value="Chromosome 18"/>
</dbReference>
<feature type="compositionally biased region" description="Low complexity" evidence="1">
    <location>
        <begin position="188"/>
        <end position="197"/>
    </location>
</feature>
<protein>
    <submittedName>
        <fullName evidence="4">Uncharacterized protein</fullName>
    </submittedName>
</protein>
<evidence type="ECO:0000313" key="4">
    <source>
        <dbReference type="EMBL" id="CAA7410642.1"/>
    </source>
</evidence>
<sequence>MAVPSASAAIVFLAVFSLLAVGAVGRPCKTLFISYTFSSESADSSSQSGIEVSQISTAREQARTRFVTFYRVIPLRYYHSRSHLRPAAATELFATAIRLPAGIERPRPRFEPSLAVSSLRERTRDILVVVAALVFGVGCGALTSAMIYLAWYLISNRNEVCGFHDYDYDDDVEDGVESPKKRGYTDLPAAPATPVTPLKEGYGGN</sequence>
<evidence type="ECO:0000313" key="3">
    <source>
        <dbReference type="EMBL" id="CAA2634418.1"/>
    </source>
</evidence>
<evidence type="ECO:0000256" key="1">
    <source>
        <dbReference type="SAM" id="MobiDB-lite"/>
    </source>
</evidence>
<proteinExistence type="predicted"/>
<dbReference type="EMBL" id="LR743605">
    <property type="protein sequence ID" value="CAA2634418.1"/>
    <property type="molecule type" value="Genomic_DNA"/>
</dbReference>
<keyword evidence="2" id="KW-0812">Transmembrane</keyword>